<dbReference type="OrthoDB" id="159593at2759"/>
<protein>
    <submittedName>
        <fullName evidence="2">Uncharacterized protein</fullName>
    </submittedName>
</protein>
<dbReference type="GeneID" id="94353151"/>
<gene>
    <name evidence="2" type="ORF">CCR75_009441</name>
</gene>
<sequence length="427" mass="47614">MEVVALNQRLRGSFSTLLKLLPPPFAVSAFAQSATSVSTKHRASSDFKMDGYTQHCRLMLWRLNSYQYGSLSAYLEDLEQLERVCESPDTRKQVKQLLDETRVSESEQQAPQSTLNATKSSEASVPLDSTSGIPGIQEIVFTHANETTTISKSAWLCNVSVEGQVVTLGTYSSQQEALDGYENERQTIAVDPTSFTKYRQLAAQMALKQREEHARVLKEALAQCHPRLTTMKVSTTSASQGNSMTSRSLAKPLVATPLVGASITTKEVLSGSSRGIKKQKLEPTRNTEALKPKTEPSTSLTEIPTTVVPRTRSYLKLRRLIQQRLCRHLKGQDVCVLSSFDQVNHAKWRASGRLEAGKVYSFHKKRQMTFAAYVQDELGRAVSACAHMFLIATRESIDAHLKVCDAFSDKDRESGPRLLNKTRQKRR</sequence>
<dbReference type="KEGG" id="blac:94353151"/>
<evidence type="ECO:0000313" key="3">
    <source>
        <dbReference type="Proteomes" id="UP000294530"/>
    </source>
</evidence>
<dbReference type="AlphaFoldDB" id="A0A976IM92"/>
<dbReference type="RefSeq" id="XP_067823860.1">
    <property type="nucleotide sequence ID" value="XM_067967480.1"/>
</dbReference>
<proteinExistence type="predicted"/>
<dbReference type="EMBL" id="SHOA02000023">
    <property type="protein sequence ID" value="TDH74362.1"/>
    <property type="molecule type" value="Genomic_DNA"/>
</dbReference>
<reference evidence="2 3" key="1">
    <citation type="journal article" date="2021" name="Genome Biol.">
        <title>AFLAP: assembly-free linkage analysis pipeline using k-mers from genome sequencing data.</title>
        <authorList>
            <person name="Fletcher K."/>
            <person name="Zhang L."/>
            <person name="Gil J."/>
            <person name="Han R."/>
            <person name="Cavanaugh K."/>
            <person name="Michelmore R."/>
        </authorList>
    </citation>
    <scope>NUCLEOTIDE SEQUENCE [LARGE SCALE GENOMIC DNA]</scope>
    <source>
        <strain evidence="2 3">SF5</strain>
    </source>
</reference>
<comment type="caution">
    <text evidence="2">The sequence shown here is derived from an EMBL/GenBank/DDBJ whole genome shotgun (WGS) entry which is preliminary data.</text>
</comment>
<evidence type="ECO:0000256" key="1">
    <source>
        <dbReference type="SAM" id="MobiDB-lite"/>
    </source>
</evidence>
<evidence type="ECO:0000313" key="2">
    <source>
        <dbReference type="EMBL" id="TDH74362.1"/>
    </source>
</evidence>
<organism evidence="2 3">
    <name type="scientific">Bremia lactucae</name>
    <name type="common">Lettuce downy mildew</name>
    <dbReference type="NCBI Taxonomy" id="4779"/>
    <lineage>
        <taxon>Eukaryota</taxon>
        <taxon>Sar</taxon>
        <taxon>Stramenopiles</taxon>
        <taxon>Oomycota</taxon>
        <taxon>Peronosporomycetes</taxon>
        <taxon>Peronosporales</taxon>
        <taxon>Peronosporaceae</taxon>
        <taxon>Bremia</taxon>
    </lineage>
</organism>
<keyword evidence="3" id="KW-1185">Reference proteome</keyword>
<accession>A0A976IM92</accession>
<feature type="compositionally biased region" description="Basic and acidic residues" evidence="1">
    <location>
        <begin position="279"/>
        <end position="294"/>
    </location>
</feature>
<feature type="compositionally biased region" description="Polar residues" evidence="1">
    <location>
        <begin position="106"/>
        <end position="127"/>
    </location>
</feature>
<feature type="region of interest" description="Disordered" evidence="1">
    <location>
        <begin position="101"/>
        <end position="127"/>
    </location>
</feature>
<feature type="region of interest" description="Disordered" evidence="1">
    <location>
        <begin position="273"/>
        <end position="303"/>
    </location>
</feature>
<dbReference type="Proteomes" id="UP000294530">
    <property type="component" value="Unassembled WGS sequence"/>
</dbReference>
<name>A0A976IM92_BRELC</name>